<comment type="subcellular location">
    <subcellularLocation>
        <location evidence="2">Mitochondrion</location>
    </subcellularLocation>
</comment>
<dbReference type="GO" id="GO:0005739">
    <property type="term" value="C:mitochondrion"/>
    <property type="evidence" value="ECO:0007669"/>
    <property type="project" value="UniProtKB-SubCell"/>
</dbReference>
<dbReference type="EMBL" id="KV453848">
    <property type="protein sequence ID" value="ODV87315.1"/>
    <property type="molecule type" value="Genomic_DNA"/>
</dbReference>
<comment type="function">
    <text evidence="1">Putative mitochondrial redox protein which could be involved in the reduction of small toxic molecules.</text>
</comment>
<keyword evidence="5" id="KW-0560">Oxidoreductase</keyword>
<dbReference type="GO" id="GO:0016491">
    <property type="term" value="F:oxidoreductase activity"/>
    <property type="evidence" value="ECO:0007669"/>
    <property type="project" value="UniProtKB-KW"/>
</dbReference>
<proteinExistence type="inferred from homology"/>
<name>A0A1E4T6F7_9ASCO</name>
<evidence type="ECO:0000256" key="4">
    <source>
        <dbReference type="ARBA" id="ARBA00022946"/>
    </source>
</evidence>
<dbReference type="Proteomes" id="UP000094801">
    <property type="component" value="Unassembled WGS sequence"/>
</dbReference>
<evidence type="ECO:0000313" key="7">
    <source>
        <dbReference type="EMBL" id="ODV87315.1"/>
    </source>
</evidence>
<sequence length="160" mass="18087">MSMFKSLQGMPGVITIFHSGKSQLSSMMLHKLEVNASDKLRKATSKDSSSWSSFFSGKSDSDDLKYNYQIDIARKIPTPEQFQFIKSTLSMNPSYHVLDLQDLESGRLVELQSKTLEELSSEGVFQPPLVVDWDNKLIAADMKSLDKILKNYDKNEEGLN</sequence>
<protein>
    <recommendedName>
        <fullName evidence="9">Glutaredoxin domain-containing protein</fullName>
    </recommendedName>
</protein>
<dbReference type="InterPro" id="IPR012882">
    <property type="entry name" value="Fmp46"/>
</dbReference>
<dbReference type="InterPro" id="IPR036249">
    <property type="entry name" value="Thioredoxin-like_sf"/>
</dbReference>
<dbReference type="OrthoDB" id="4044803at2759"/>
<evidence type="ECO:0008006" key="9">
    <source>
        <dbReference type="Google" id="ProtNLM"/>
    </source>
</evidence>
<dbReference type="PANTHER" id="PTHR28071">
    <property type="entry name" value="REDOX PROTEIN FMP46, MITOCHONDRIAL-RELATED"/>
    <property type="match status" value="1"/>
</dbReference>
<keyword evidence="4" id="KW-0809">Transit peptide</keyword>
<evidence type="ECO:0000256" key="3">
    <source>
        <dbReference type="ARBA" id="ARBA00009734"/>
    </source>
</evidence>
<evidence type="ECO:0000313" key="8">
    <source>
        <dbReference type="Proteomes" id="UP000094801"/>
    </source>
</evidence>
<keyword evidence="6" id="KW-0496">Mitochondrion</keyword>
<dbReference type="SUPFAM" id="SSF52833">
    <property type="entry name" value="Thioredoxin-like"/>
    <property type="match status" value="1"/>
</dbReference>
<comment type="similarity">
    <text evidence="3">Belongs to the FMP46 family.</text>
</comment>
<keyword evidence="8" id="KW-1185">Reference proteome</keyword>
<dbReference type="Pfam" id="PF07955">
    <property type="entry name" value="DUF1687"/>
    <property type="match status" value="1"/>
</dbReference>
<evidence type="ECO:0000256" key="6">
    <source>
        <dbReference type="ARBA" id="ARBA00023128"/>
    </source>
</evidence>
<dbReference type="AlphaFoldDB" id="A0A1E4T6F7"/>
<organism evidence="7 8">
    <name type="scientific">[Candida] arabinofermentans NRRL YB-2248</name>
    <dbReference type="NCBI Taxonomy" id="983967"/>
    <lineage>
        <taxon>Eukaryota</taxon>
        <taxon>Fungi</taxon>
        <taxon>Dikarya</taxon>
        <taxon>Ascomycota</taxon>
        <taxon>Saccharomycotina</taxon>
        <taxon>Pichiomycetes</taxon>
        <taxon>Pichiales</taxon>
        <taxon>Pichiaceae</taxon>
        <taxon>Ogataea</taxon>
        <taxon>Ogataea/Candida clade</taxon>
    </lineage>
</organism>
<dbReference type="Gene3D" id="3.40.30.10">
    <property type="entry name" value="Glutaredoxin"/>
    <property type="match status" value="1"/>
</dbReference>
<gene>
    <name evidence="7" type="ORF">CANARDRAFT_21279</name>
</gene>
<reference evidence="8" key="1">
    <citation type="submission" date="2016-04" db="EMBL/GenBank/DDBJ databases">
        <title>Comparative genomics of biotechnologically important yeasts.</title>
        <authorList>
            <consortium name="DOE Joint Genome Institute"/>
            <person name="Riley R."/>
            <person name="Haridas S."/>
            <person name="Wolfe K.H."/>
            <person name="Lopes M.R."/>
            <person name="Hittinger C.T."/>
            <person name="Goker M."/>
            <person name="Salamov A."/>
            <person name="Wisecaver J."/>
            <person name="Long T.M."/>
            <person name="Aerts A.L."/>
            <person name="Barry K."/>
            <person name="Choi C."/>
            <person name="Clum A."/>
            <person name="Coughlan A.Y."/>
            <person name="Deshpande S."/>
            <person name="Douglass A.P."/>
            <person name="Hanson S.J."/>
            <person name="Klenk H.-P."/>
            <person name="Labutti K."/>
            <person name="Lapidus A."/>
            <person name="Lindquist E."/>
            <person name="Lipzen A."/>
            <person name="Meier-Kolthoff J.P."/>
            <person name="Ohm R.A."/>
            <person name="Otillar R.P."/>
            <person name="Pangilinan J."/>
            <person name="Peng Y."/>
            <person name="Rokas A."/>
            <person name="Rosa C.A."/>
            <person name="Scheuner C."/>
            <person name="Sibirny A.A."/>
            <person name="Slot J.C."/>
            <person name="Stielow J.B."/>
            <person name="Sun H."/>
            <person name="Kurtzman C.P."/>
            <person name="Blackwell M."/>
            <person name="Grigoriev I.V."/>
            <person name="Jeffries T.W."/>
        </authorList>
    </citation>
    <scope>NUCLEOTIDE SEQUENCE [LARGE SCALE GENOMIC DNA]</scope>
    <source>
        <strain evidence="8">NRRL YB-2248</strain>
    </source>
</reference>
<evidence type="ECO:0000256" key="5">
    <source>
        <dbReference type="ARBA" id="ARBA00023002"/>
    </source>
</evidence>
<evidence type="ECO:0000256" key="1">
    <source>
        <dbReference type="ARBA" id="ARBA00002963"/>
    </source>
</evidence>
<accession>A0A1E4T6F7</accession>
<dbReference type="PANTHER" id="PTHR28071:SF1">
    <property type="entry name" value="REDOX PROTEIN FMP46, MITOCHONDRIAL-RELATED"/>
    <property type="match status" value="1"/>
</dbReference>
<evidence type="ECO:0000256" key="2">
    <source>
        <dbReference type="ARBA" id="ARBA00004173"/>
    </source>
</evidence>